<dbReference type="PANTHER" id="PTHR14222">
    <property type="entry name" value="CONDENSIN"/>
    <property type="match status" value="1"/>
</dbReference>
<dbReference type="InterPro" id="IPR016024">
    <property type="entry name" value="ARM-type_fold"/>
</dbReference>
<keyword evidence="2 7" id="KW-0132">Cell division</keyword>
<sequence length="1350" mass="151371">FSIKVSLLFLKYDNLGWVDAVWDFEFTETEPLDAAIVIKNGSKEFKTLYSLLLPYMTDTESVWTVFGDNGVSVKSLVAVLSYFILGGKSKTASVQQRISALQASSLYLLLLGIPGSVVNKMFHQILFDTCLNTVSNCWPQSLVKKRKKDTLKSSQADGKRSKPHRKDNDEEQEEEVHLSPQDLLKIREGVVLLVKSLLRLLLKFPLKDEPQSADNCVQMFAKLTNFEPVIGELTFGAGQDIDDMRTMPELAYYGLWLLCSSNHGDEKSLRRVFHRVLYVILMMSKGESGKPSLMMATQAVLAARDQAIGFVSHVVDELKEPALPFLRILLQHISFRMVDKTDYRTHGAQAVAKLLAKMPCGDYASFIKWLFDYSRQAKVAYRMFALDVSMALLEQPEREANENLDAELVSFLSHRFLVHNMVFGRRSDASPTVRGHALTCLAQCLDLPSMNATRSIKELFPTSESLSHTYIYICMYVHMHKAPNTSSKDTMALLKHRVSDPKTNVRKCALQAMMGLLKHNVIMLSEENLAVLSERTRDPALSVKKKALQCLMDLLAAHPENSLVQKAWLRGVVPAVVDAESSVQEKALECLEQTILSQVKSHGSYSYRDAQQTLTWDLLGLLCDNCQDLGRYFSRAFTVWSKQNKFTAAFINNLISHTEAEHATGAWLLLSKVASSCPRLDYGKILDAWDDLVRSKNVTVTTSCHILCVIGDIGEHLNEDTKSRIVEDIITWLKSFDMPLEVISASVETLCRLGKAEAVSDTQVTFLNQHCGELVSLCEAYLSSVILNENGAQNLNEDLVVKHLYTLGVASLHCPSKVGKRIVLLVQSVLTSSVEQQSEGSEELAGSQPLSQFKASSMPSSVRAHAVITLGKLCLQHEELTRKYLPAFARELELCSELAVRSNVVVVMCDLCVRYTNMVDRYVPNVSACLRDKEPLIRKQTLTMLTNLLQEEYVKWKGSLFFRFIAVLVDSDPTIASLCEYCLVHLLLKKNPVMFSQHFIECIFHFNSYEKHKTYNNFPQTASEKAKFSLKGAQNKERRFTIYRFLLVHFTDAQRFNITIKISQNILACFVDGELPLDGDGAAVLAETFGILSLKEIKLSALSGAAGAGGDEPQEDEQMAMAKAVMQVAQKKVVSQVQKKVFIESMIPIIINLKSMLEQKRSPVLKDLMGYLQLTMQDYRSEVKEFFAADEQLAVELEYNLKMYEKEKEQEMEAQMAHFTVSVCKRENMKKCLTQCQLSKFLQATYPIHNLIIVPLHHTSPSLSLRSWAPLPLLLPTGSSKRALPRPSPSPPATEASSPKDLSSQTGTALSCIQAQCFRTYLLGFLLGKCVFIEDRTPGCSDDATLRCSA</sequence>
<dbReference type="InterPro" id="IPR032682">
    <property type="entry name" value="Cnd1_C"/>
</dbReference>
<evidence type="ECO:0000256" key="6">
    <source>
        <dbReference type="ARBA" id="ARBA00023306"/>
    </source>
</evidence>
<proteinExistence type="predicted"/>
<keyword evidence="11" id="KW-1185">Reference proteome</keyword>
<feature type="domain" description="Condensin complex subunit 1 C-terminal" evidence="9">
    <location>
        <begin position="900"/>
        <end position="1065"/>
    </location>
</feature>
<evidence type="ECO:0000256" key="1">
    <source>
        <dbReference type="ARBA" id="ARBA00004123"/>
    </source>
</evidence>
<dbReference type="Ensembl" id="ENSSTUT00000023416.1">
    <property type="protein sequence ID" value="ENSSTUP00000022303.1"/>
    <property type="gene ID" value="ENSSTUG00000007770.1"/>
</dbReference>
<dbReference type="GO" id="GO:0007076">
    <property type="term" value="P:mitotic chromosome condensation"/>
    <property type="evidence" value="ECO:0007669"/>
    <property type="project" value="UniProtKB-UniRule"/>
</dbReference>
<evidence type="ECO:0000256" key="3">
    <source>
        <dbReference type="ARBA" id="ARBA00022776"/>
    </source>
</evidence>
<evidence type="ECO:0000256" key="8">
    <source>
        <dbReference type="SAM" id="MobiDB-lite"/>
    </source>
</evidence>
<evidence type="ECO:0000256" key="7">
    <source>
        <dbReference type="PIRNR" id="PIRNR036508"/>
    </source>
</evidence>
<dbReference type="Pfam" id="PF20168">
    <property type="entry name" value="PDS5"/>
    <property type="match status" value="1"/>
</dbReference>
<feature type="region of interest" description="Disordered" evidence="8">
    <location>
        <begin position="148"/>
        <end position="178"/>
    </location>
</feature>
<evidence type="ECO:0000256" key="5">
    <source>
        <dbReference type="ARBA" id="ARBA00023242"/>
    </source>
</evidence>
<keyword evidence="3 7" id="KW-0498">Mitosis</keyword>
<dbReference type="PIRSF" id="PIRSF036508">
    <property type="entry name" value="Condns_HCP-6"/>
    <property type="match status" value="1"/>
</dbReference>
<dbReference type="SUPFAM" id="SSF48371">
    <property type="entry name" value="ARM repeat"/>
    <property type="match status" value="1"/>
</dbReference>
<comment type="subcellular location">
    <subcellularLocation>
        <location evidence="1 7">Nucleus</location>
    </subcellularLocation>
</comment>
<evidence type="ECO:0000313" key="11">
    <source>
        <dbReference type="Proteomes" id="UP000472277"/>
    </source>
</evidence>
<dbReference type="GO" id="GO:0000779">
    <property type="term" value="C:condensed chromosome, centromeric region"/>
    <property type="evidence" value="ECO:0007669"/>
    <property type="project" value="UniProtKB-UniRule"/>
</dbReference>
<dbReference type="FunFam" id="1.25.10.10:FF:000345">
    <property type="entry name" value="Condensin-2 complex subunit D3"/>
    <property type="match status" value="1"/>
</dbReference>
<dbReference type="FunFam" id="1.25.10.10:FF:000613">
    <property type="entry name" value="Condensin-2 complex subunit D3"/>
    <property type="match status" value="1"/>
</dbReference>
<dbReference type="GO" id="GO:0005634">
    <property type="term" value="C:nucleus"/>
    <property type="evidence" value="ECO:0007669"/>
    <property type="project" value="UniProtKB-SubCell"/>
</dbReference>
<protein>
    <recommendedName>
        <fullName evidence="7">Condensin-2 complex subunit D3</fullName>
    </recommendedName>
</protein>
<keyword evidence="4 7" id="KW-0226">DNA condensation</keyword>
<dbReference type="Gene3D" id="1.25.10.10">
    <property type="entry name" value="Leucine-rich Repeat Variant"/>
    <property type="match status" value="2"/>
</dbReference>
<dbReference type="GO" id="GO:0051301">
    <property type="term" value="P:cell division"/>
    <property type="evidence" value="ECO:0007669"/>
    <property type="project" value="UniProtKB-UniRule"/>
</dbReference>
<reference evidence="10" key="2">
    <citation type="submission" date="2025-09" db="UniProtKB">
        <authorList>
            <consortium name="Ensembl"/>
        </authorList>
    </citation>
    <scope>IDENTIFICATION</scope>
</reference>
<evidence type="ECO:0000256" key="4">
    <source>
        <dbReference type="ARBA" id="ARBA00023067"/>
    </source>
</evidence>
<dbReference type="InterPro" id="IPR012371">
    <property type="entry name" value="NCAPD3"/>
</dbReference>
<reference evidence="10" key="1">
    <citation type="submission" date="2025-08" db="UniProtKB">
        <authorList>
            <consortium name="Ensembl"/>
        </authorList>
    </citation>
    <scope>IDENTIFICATION</scope>
</reference>
<dbReference type="GO" id="GO:0000796">
    <property type="term" value="C:condensin complex"/>
    <property type="evidence" value="ECO:0007669"/>
    <property type="project" value="UniProtKB-UniRule"/>
</dbReference>
<evidence type="ECO:0000256" key="2">
    <source>
        <dbReference type="ARBA" id="ARBA00022618"/>
    </source>
</evidence>
<gene>
    <name evidence="10" type="primary">NCAPD3</name>
    <name evidence="10" type="synonym">ncapd3</name>
</gene>
<name>A0A673XLP2_SALTR</name>
<comment type="function">
    <text evidence="7">Regulatory subunit of the condensin-2 complex, a complex which establishes mitotic chromosome architecture and is involved in physical rigidity of the chromatid axis.</text>
</comment>
<dbReference type="PANTHER" id="PTHR14222:SF1">
    <property type="entry name" value="CONDENSIN-2 COMPLEX SUBUNIT D3"/>
    <property type="match status" value="1"/>
</dbReference>
<comment type="subunit">
    <text evidence="7">Component of the condensin-2 complex.</text>
</comment>
<dbReference type="GO" id="GO:0042393">
    <property type="term" value="F:histone binding"/>
    <property type="evidence" value="ECO:0007669"/>
    <property type="project" value="TreeGrafter"/>
</dbReference>
<dbReference type="Pfam" id="PF12717">
    <property type="entry name" value="Cnd1"/>
    <property type="match status" value="1"/>
</dbReference>
<dbReference type="InterPro" id="IPR011989">
    <property type="entry name" value="ARM-like"/>
</dbReference>
<keyword evidence="6 7" id="KW-0131">Cell cycle</keyword>
<dbReference type="GO" id="GO:0010032">
    <property type="term" value="P:meiotic chromosome condensation"/>
    <property type="evidence" value="ECO:0007669"/>
    <property type="project" value="TreeGrafter"/>
</dbReference>
<dbReference type="GeneTree" id="ENSGT00940000153566"/>
<organism evidence="10 11">
    <name type="scientific">Salmo trutta</name>
    <name type="common">Brown trout</name>
    <dbReference type="NCBI Taxonomy" id="8032"/>
    <lineage>
        <taxon>Eukaryota</taxon>
        <taxon>Metazoa</taxon>
        <taxon>Chordata</taxon>
        <taxon>Craniata</taxon>
        <taxon>Vertebrata</taxon>
        <taxon>Euteleostomi</taxon>
        <taxon>Actinopterygii</taxon>
        <taxon>Neopterygii</taxon>
        <taxon>Teleostei</taxon>
        <taxon>Protacanthopterygii</taxon>
        <taxon>Salmoniformes</taxon>
        <taxon>Salmonidae</taxon>
        <taxon>Salmoninae</taxon>
        <taxon>Salmo</taxon>
    </lineage>
</organism>
<accession>A0A673XLP2</accession>
<feature type="region of interest" description="Disordered" evidence="8">
    <location>
        <begin position="1279"/>
        <end position="1302"/>
    </location>
</feature>
<dbReference type="InterPro" id="IPR026971">
    <property type="entry name" value="CND1/NCAPD3"/>
</dbReference>
<evidence type="ECO:0000313" key="10">
    <source>
        <dbReference type="Ensembl" id="ENSSTUP00000022303.1"/>
    </source>
</evidence>
<keyword evidence="5 7" id="KW-0539">Nucleus</keyword>
<evidence type="ECO:0000259" key="9">
    <source>
        <dbReference type="Pfam" id="PF12717"/>
    </source>
</evidence>
<dbReference type="Proteomes" id="UP000472277">
    <property type="component" value="Chromosome 19"/>
</dbReference>